<evidence type="ECO:0000313" key="3">
    <source>
        <dbReference type="EMBL" id="KAJ3992476.1"/>
    </source>
</evidence>
<keyword evidence="2" id="KW-1133">Transmembrane helix</keyword>
<organism evidence="3 4">
    <name type="scientific">Lentinula boryana</name>
    <dbReference type="NCBI Taxonomy" id="40481"/>
    <lineage>
        <taxon>Eukaryota</taxon>
        <taxon>Fungi</taxon>
        <taxon>Dikarya</taxon>
        <taxon>Basidiomycota</taxon>
        <taxon>Agaricomycotina</taxon>
        <taxon>Agaricomycetes</taxon>
        <taxon>Agaricomycetidae</taxon>
        <taxon>Agaricales</taxon>
        <taxon>Marasmiineae</taxon>
        <taxon>Omphalotaceae</taxon>
        <taxon>Lentinula</taxon>
    </lineage>
</organism>
<keyword evidence="2" id="KW-0812">Transmembrane</keyword>
<evidence type="ECO:0000256" key="2">
    <source>
        <dbReference type="SAM" id="Phobius"/>
    </source>
</evidence>
<dbReference type="Proteomes" id="UP001163828">
    <property type="component" value="Unassembled WGS sequence"/>
</dbReference>
<feature type="transmembrane region" description="Helical" evidence="2">
    <location>
        <begin position="125"/>
        <end position="144"/>
    </location>
</feature>
<accession>A0ABQ8Q439</accession>
<keyword evidence="4" id="KW-1185">Reference proteome</keyword>
<proteinExistence type="predicted"/>
<feature type="transmembrane region" description="Helical" evidence="2">
    <location>
        <begin position="95"/>
        <end position="119"/>
    </location>
</feature>
<reference evidence="3" key="1">
    <citation type="submission" date="2022-08" db="EMBL/GenBank/DDBJ databases">
        <authorList>
            <consortium name="DOE Joint Genome Institute"/>
            <person name="Min B."/>
            <person name="Riley R."/>
            <person name="Sierra-Patev S."/>
            <person name="Naranjo-Ortiz M."/>
            <person name="Looney B."/>
            <person name="Konkel Z."/>
            <person name="Slot J.C."/>
            <person name="Sakamoto Y."/>
            <person name="Steenwyk J.L."/>
            <person name="Rokas A."/>
            <person name="Carro J."/>
            <person name="Camarero S."/>
            <person name="Ferreira P."/>
            <person name="Molpeceres G."/>
            <person name="Ruiz-Duenas F.J."/>
            <person name="Serrano A."/>
            <person name="Henrissat B."/>
            <person name="Drula E."/>
            <person name="Hughes K.W."/>
            <person name="Mata J.L."/>
            <person name="Ishikawa N.K."/>
            <person name="Vargas-Isla R."/>
            <person name="Ushijima S."/>
            <person name="Smith C.A."/>
            <person name="Ahrendt S."/>
            <person name="Andreopoulos W."/>
            <person name="He G."/>
            <person name="Labutti K."/>
            <person name="Lipzen A."/>
            <person name="Ng V."/>
            <person name="Sandor L."/>
            <person name="Barry K."/>
            <person name="Martinez A.T."/>
            <person name="Xiao Y."/>
            <person name="Gibbons J.G."/>
            <person name="Terashima K."/>
            <person name="Hibbett D.S."/>
            <person name="Grigoriev I.V."/>
        </authorList>
    </citation>
    <scope>NUCLEOTIDE SEQUENCE</scope>
    <source>
        <strain evidence="3">TFB10827</strain>
    </source>
</reference>
<evidence type="ECO:0000256" key="1">
    <source>
        <dbReference type="SAM" id="MobiDB-lite"/>
    </source>
</evidence>
<comment type="caution">
    <text evidence="3">The sequence shown here is derived from an EMBL/GenBank/DDBJ whole genome shotgun (WGS) entry which is preliminary data.</text>
</comment>
<protein>
    <submittedName>
        <fullName evidence="3">Uncharacterized protein</fullName>
    </submittedName>
</protein>
<gene>
    <name evidence="3" type="ORF">F5050DRAFT_1811454</name>
</gene>
<name>A0ABQ8Q439_9AGAR</name>
<evidence type="ECO:0000313" key="4">
    <source>
        <dbReference type="Proteomes" id="UP001163828"/>
    </source>
</evidence>
<keyword evidence="2" id="KW-0472">Membrane</keyword>
<sequence length="150" mass="16912">MTDVLRVHLNAHFAAHEELKDDRRYSGLFKRTQKRKDPPKENDDAGPSSGRAPPPPPPPCHSPSLGPSFPHIPESQYDPSHTILALRILHKSMQLLPILLPCEGLWMLLTLLTLLLLIYLMYLHYPITTLCSPAHVLTLALIPIRPRSPK</sequence>
<feature type="compositionally biased region" description="Pro residues" evidence="1">
    <location>
        <begin position="52"/>
        <end position="61"/>
    </location>
</feature>
<feature type="region of interest" description="Disordered" evidence="1">
    <location>
        <begin position="24"/>
        <end position="74"/>
    </location>
</feature>
<dbReference type="EMBL" id="MU790853">
    <property type="protein sequence ID" value="KAJ3992476.1"/>
    <property type="molecule type" value="Genomic_DNA"/>
</dbReference>